<gene>
    <name evidence="1" type="ORF">RCL2_001197400</name>
</gene>
<protein>
    <submittedName>
        <fullName evidence="1">Uncharacterized protein</fullName>
    </submittedName>
</protein>
<accession>A0A8H3LG96</accession>
<name>A0A8H3LG96_9GLOM</name>
<sequence>MTFQEYLISTCLGCKKCLYCDVVFTRISKPSLPLKQLEYIQESISQFGYSLNPATTFKLTFCPACNSAFQRKKSNTNSKSSTLCEIVVNLESNSNRNIPKNDELIHTKSNSIESDDDDLEIGKKLDAKQEITFNLIIKPFTGSALPSKWMEIQVSSLVDILVEIHFYVEKLTGNKDIMHSDYLVLFKSEKAIGVRSQLVDLQDYKKFLLDYENLIEKRKNMAIIVSLKKDKKQKQLRDLYKCDQHDACFINNGRHIKLITIHLQCWAKEIIRGTTDNTQMPNLPIFSQSNSVKTFAFTTNSTNSIPITSNSNFNITPFFFAIPPQMFLFMHNATTNNSPNLPSNILSSPRQPVPSLDEFFIKLDESSEDNEEFTTKFKDIFKEE</sequence>
<dbReference type="OrthoDB" id="2446077at2759"/>
<organism evidence="1 2">
    <name type="scientific">Rhizophagus clarus</name>
    <dbReference type="NCBI Taxonomy" id="94130"/>
    <lineage>
        <taxon>Eukaryota</taxon>
        <taxon>Fungi</taxon>
        <taxon>Fungi incertae sedis</taxon>
        <taxon>Mucoromycota</taxon>
        <taxon>Glomeromycotina</taxon>
        <taxon>Glomeromycetes</taxon>
        <taxon>Glomerales</taxon>
        <taxon>Glomeraceae</taxon>
        <taxon>Rhizophagus</taxon>
    </lineage>
</organism>
<reference evidence="1" key="1">
    <citation type="submission" date="2019-10" db="EMBL/GenBank/DDBJ databases">
        <title>Conservation and host-specific expression of non-tandemly repeated heterogenous ribosome RNA gene in arbuscular mycorrhizal fungi.</title>
        <authorList>
            <person name="Maeda T."/>
            <person name="Kobayashi Y."/>
            <person name="Nakagawa T."/>
            <person name="Ezawa T."/>
            <person name="Yamaguchi K."/>
            <person name="Bino T."/>
            <person name="Nishimoto Y."/>
            <person name="Shigenobu S."/>
            <person name="Kawaguchi M."/>
        </authorList>
    </citation>
    <scope>NUCLEOTIDE SEQUENCE</scope>
    <source>
        <strain evidence="1">HR1</strain>
    </source>
</reference>
<evidence type="ECO:0000313" key="2">
    <source>
        <dbReference type="Proteomes" id="UP000615446"/>
    </source>
</evidence>
<comment type="caution">
    <text evidence="1">The sequence shown here is derived from an EMBL/GenBank/DDBJ whole genome shotgun (WGS) entry which is preliminary data.</text>
</comment>
<dbReference type="Proteomes" id="UP000615446">
    <property type="component" value="Unassembled WGS sequence"/>
</dbReference>
<dbReference type="AlphaFoldDB" id="A0A8H3LG96"/>
<dbReference type="EMBL" id="BLAL01000086">
    <property type="protein sequence ID" value="GES84884.1"/>
    <property type="molecule type" value="Genomic_DNA"/>
</dbReference>
<proteinExistence type="predicted"/>
<evidence type="ECO:0000313" key="1">
    <source>
        <dbReference type="EMBL" id="GES84884.1"/>
    </source>
</evidence>